<protein>
    <submittedName>
        <fullName evidence="1">Uncharacterized protein</fullName>
    </submittedName>
</protein>
<name>A0A0F9T2T9_9ZZZZ</name>
<organism evidence="1">
    <name type="scientific">marine sediment metagenome</name>
    <dbReference type="NCBI Taxonomy" id="412755"/>
    <lineage>
        <taxon>unclassified sequences</taxon>
        <taxon>metagenomes</taxon>
        <taxon>ecological metagenomes</taxon>
    </lineage>
</organism>
<comment type="caution">
    <text evidence="1">The sequence shown here is derived from an EMBL/GenBank/DDBJ whole genome shotgun (WGS) entry which is preliminary data.</text>
</comment>
<proteinExistence type="predicted"/>
<dbReference type="EMBL" id="LAZR01000341">
    <property type="protein sequence ID" value="KKN73564.1"/>
    <property type="molecule type" value="Genomic_DNA"/>
</dbReference>
<evidence type="ECO:0000313" key="1">
    <source>
        <dbReference type="EMBL" id="KKN73564.1"/>
    </source>
</evidence>
<gene>
    <name evidence="1" type="ORF">LCGC14_0398800</name>
</gene>
<dbReference type="PROSITE" id="PS51257">
    <property type="entry name" value="PROKAR_LIPOPROTEIN"/>
    <property type="match status" value="1"/>
</dbReference>
<reference evidence="1" key="1">
    <citation type="journal article" date="2015" name="Nature">
        <title>Complex archaea that bridge the gap between prokaryotes and eukaryotes.</title>
        <authorList>
            <person name="Spang A."/>
            <person name="Saw J.H."/>
            <person name="Jorgensen S.L."/>
            <person name="Zaremba-Niedzwiedzka K."/>
            <person name="Martijn J."/>
            <person name="Lind A.E."/>
            <person name="van Eijk R."/>
            <person name="Schleper C."/>
            <person name="Guy L."/>
            <person name="Ettema T.J."/>
        </authorList>
    </citation>
    <scope>NUCLEOTIDE SEQUENCE</scope>
</reference>
<sequence>MGRIIIIILLVFLISGCAYRGTIVNTEDGMTAESNRPMELSKTIDKDGNITIAYSSRKSRGWLENILTIIGLRAVRE</sequence>
<dbReference type="AlphaFoldDB" id="A0A0F9T2T9"/>
<accession>A0A0F9T2T9</accession>